<comment type="caution">
    <text evidence="2">The sequence shown here is derived from an EMBL/GenBank/DDBJ whole genome shotgun (WGS) entry which is preliminary data.</text>
</comment>
<protein>
    <submittedName>
        <fullName evidence="2">DUF4893 domain-containing protein</fullName>
    </submittedName>
</protein>
<organism evidence="2 3">
    <name type="scientific">Neoaquamicrobium microcysteis</name>
    <dbReference type="NCBI Taxonomy" id="2682781"/>
    <lineage>
        <taxon>Bacteria</taxon>
        <taxon>Pseudomonadati</taxon>
        <taxon>Pseudomonadota</taxon>
        <taxon>Alphaproteobacteria</taxon>
        <taxon>Hyphomicrobiales</taxon>
        <taxon>Phyllobacteriaceae</taxon>
        <taxon>Neoaquamicrobium</taxon>
    </lineage>
</organism>
<keyword evidence="1" id="KW-0732">Signal</keyword>
<evidence type="ECO:0000313" key="3">
    <source>
        <dbReference type="Proteomes" id="UP000323258"/>
    </source>
</evidence>
<gene>
    <name evidence="2" type="ORF">FY036_11490</name>
</gene>
<evidence type="ECO:0000313" key="2">
    <source>
        <dbReference type="EMBL" id="TYR32522.1"/>
    </source>
</evidence>
<dbReference type="EMBL" id="VSZS01000062">
    <property type="protein sequence ID" value="TYR32522.1"/>
    <property type="molecule type" value="Genomic_DNA"/>
</dbReference>
<feature type="signal peptide" evidence="1">
    <location>
        <begin position="1"/>
        <end position="18"/>
    </location>
</feature>
<reference evidence="2 3" key="2">
    <citation type="submission" date="2019-09" db="EMBL/GenBank/DDBJ databases">
        <title>Mesorhizobium sp. MaA-C15 isolated from Microcystis aeruginosa.</title>
        <authorList>
            <person name="Jeong S.E."/>
            <person name="Jin H.M."/>
            <person name="Jeon C.O."/>
        </authorList>
    </citation>
    <scope>NUCLEOTIDE SEQUENCE [LARGE SCALE GENOMIC DNA]</scope>
    <source>
        <strain evidence="2 3">MaA-C15</strain>
    </source>
</reference>
<dbReference type="OrthoDB" id="9153930at2"/>
<name>A0A5D4GWX0_9HYPH</name>
<reference evidence="2 3" key="1">
    <citation type="submission" date="2019-08" db="EMBL/GenBank/DDBJ databases">
        <authorList>
            <person name="Seo Y.L."/>
        </authorList>
    </citation>
    <scope>NUCLEOTIDE SEQUENCE [LARGE SCALE GENOMIC DNA]</scope>
    <source>
        <strain evidence="2 3">MaA-C15</strain>
    </source>
</reference>
<dbReference type="AlphaFoldDB" id="A0A5D4GWX0"/>
<proteinExistence type="predicted"/>
<feature type="chain" id="PRO_5022682569" evidence="1">
    <location>
        <begin position="19"/>
        <end position="189"/>
    </location>
</feature>
<accession>A0A5D4GWX0</accession>
<keyword evidence="3" id="KW-1185">Reference proteome</keyword>
<dbReference type="InterPro" id="IPR032609">
    <property type="entry name" value="DUF4893"/>
</dbReference>
<dbReference type="Pfam" id="PF16233">
    <property type="entry name" value="DUF4893"/>
    <property type="match status" value="1"/>
</dbReference>
<dbReference type="Proteomes" id="UP000323258">
    <property type="component" value="Unassembled WGS sequence"/>
</dbReference>
<evidence type="ECO:0000256" key="1">
    <source>
        <dbReference type="SAM" id="SignalP"/>
    </source>
</evidence>
<sequence length="189" mass="20731">MRHAACALALILATPAFATGEILSIITEADQARLNAYEATREEAVAEARQGGSAADIATMEGALDAEHLSFDGFDMTGDWQCRTTKVGGLANLVVYSWFKCRVTDDGSGWRLQKLSGSQRTTGRFFTDSDTQLTYLGSGSIHNDPAPQYGSGPESDQAAYAFRTGENRWHIEFPAPHYESKLDILEFRR</sequence>